<dbReference type="GO" id="GO:0070449">
    <property type="term" value="C:elongin complex"/>
    <property type="evidence" value="ECO:0007669"/>
    <property type="project" value="InterPro"/>
</dbReference>
<sequence>MPIDPQPSGSRLPTLVQCCQRVAASHVESISSLGDGLRFELLKPVLFGCTAETLLRLETASPYLEPDTADLWKDMCFKTYPLSADRYNSGQLEEPESWREQFNLLKEEEARKFIELGSRLRDRRQEAEERKRSQAIQITDQPPPTKRFRGWATGPTSKSLFQKTRSEASRVQKTMYTRLAPSMPRGKDYRSSGPSTKLLPPAPPSASGSGITVKTVEYRRPASSSSSATISSASSVARSVPSSATTSPGSSSTVIRAPPRSTNSAPTTSHATHLAPAMSKPSPNKKDKTANLFMPKHRAYSQRAAQSTSIPSK</sequence>
<evidence type="ECO:0000313" key="3">
    <source>
        <dbReference type="Proteomes" id="UP000076532"/>
    </source>
</evidence>
<proteinExistence type="predicted"/>
<dbReference type="AlphaFoldDB" id="A0A166JTG1"/>
<keyword evidence="3" id="KW-1185">Reference proteome</keyword>
<evidence type="ECO:0000256" key="1">
    <source>
        <dbReference type="SAM" id="MobiDB-lite"/>
    </source>
</evidence>
<feature type="compositionally biased region" description="Polar residues" evidence="1">
    <location>
        <begin position="154"/>
        <end position="163"/>
    </location>
</feature>
<dbReference type="Proteomes" id="UP000076532">
    <property type="component" value="Unassembled WGS sequence"/>
</dbReference>
<dbReference type="PANTHER" id="PTHR15141:SF76">
    <property type="entry name" value="TRANSCRIPTION ELONGATION FACTOR B POLYPEPTIDE 3"/>
    <property type="match status" value="1"/>
</dbReference>
<dbReference type="GO" id="GO:0006368">
    <property type="term" value="P:transcription elongation by RNA polymerase II"/>
    <property type="evidence" value="ECO:0007669"/>
    <property type="project" value="InterPro"/>
</dbReference>
<dbReference type="STRING" id="436010.A0A166JTG1"/>
<feature type="region of interest" description="Disordered" evidence="1">
    <location>
        <begin position="121"/>
        <end position="313"/>
    </location>
</feature>
<organism evidence="2 3">
    <name type="scientific">Athelia psychrophila</name>
    <dbReference type="NCBI Taxonomy" id="1759441"/>
    <lineage>
        <taxon>Eukaryota</taxon>
        <taxon>Fungi</taxon>
        <taxon>Dikarya</taxon>
        <taxon>Basidiomycota</taxon>
        <taxon>Agaricomycotina</taxon>
        <taxon>Agaricomycetes</taxon>
        <taxon>Agaricomycetidae</taxon>
        <taxon>Atheliales</taxon>
        <taxon>Atheliaceae</taxon>
        <taxon>Athelia</taxon>
    </lineage>
</organism>
<accession>A0A166JTG1</accession>
<evidence type="ECO:0000313" key="2">
    <source>
        <dbReference type="EMBL" id="KZP21198.1"/>
    </source>
</evidence>
<dbReference type="Pfam" id="PF06881">
    <property type="entry name" value="Elongin_A"/>
    <property type="match status" value="1"/>
</dbReference>
<protein>
    <recommendedName>
        <fullName evidence="4">Elongin-A</fullName>
    </recommendedName>
</protein>
<name>A0A166JTG1_9AGAM</name>
<dbReference type="EMBL" id="KV417549">
    <property type="protein sequence ID" value="KZP21198.1"/>
    <property type="molecule type" value="Genomic_DNA"/>
</dbReference>
<gene>
    <name evidence="2" type="ORF">FIBSPDRAFT_1044358</name>
</gene>
<dbReference type="Gene3D" id="6.10.250.3180">
    <property type="match status" value="1"/>
</dbReference>
<feature type="compositionally biased region" description="Low complexity" evidence="1">
    <location>
        <begin position="221"/>
        <end position="254"/>
    </location>
</feature>
<feature type="compositionally biased region" description="Basic and acidic residues" evidence="1">
    <location>
        <begin position="121"/>
        <end position="132"/>
    </location>
</feature>
<dbReference type="InterPro" id="IPR051870">
    <property type="entry name" value="Elongin-A_domain"/>
</dbReference>
<dbReference type="PANTHER" id="PTHR15141">
    <property type="entry name" value="TRANSCRIPTION ELONGATION FACTOR B POLYPEPTIDE 3"/>
    <property type="match status" value="1"/>
</dbReference>
<evidence type="ECO:0008006" key="4">
    <source>
        <dbReference type="Google" id="ProtNLM"/>
    </source>
</evidence>
<dbReference type="OrthoDB" id="21513at2759"/>
<feature type="compositionally biased region" description="Polar residues" evidence="1">
    <location>
        <begin position="303"/>
        <end position="313"/>
    </location>
</feature>
<reference evidence="2 3" key="1">
    <citation type="journal article" date="2016" name="Mol. Biol. Evol.">
        <title>Comparative Genomics of Early-Diverging Mushroom-Forming Fungi Provides Insights into the Origins of Lignocellulose Decay Capabilities.</title>
        <authorList>
            <person name="Nagy L.G."/>
            <person name="Riley R."/>
            <person name="Tritt A."/>
            <person name="Adam C."/>
            <person name="Daum C."/>
            <person name="Floudas D."/>
            <person name="Sun H."/>
            <person name="Yadav J.S."/>
            <person name="Pangilinan J."/>
            <person name="Larsson K.H."/>
            <person name="Matsuura K."/>
            <person name="Barry K."/>
            <person name="Labutti K."/>
            <person name="Kuo R."/>
            <person name="Ohm R.A."/>
            <person name="Bhattacharya S.S."/>
            <person name="Shirouzu T."/>
            <person name="Yoshinaga Y."/>
            <person name="Martin F.M."/>
            <person name="Grigoriev I.V."/>
            <person name="Hibbett D.S."/>
        </authorList>
    </citation>
    <scope>NUCLEOTIDE SEQUENCE [LARGE SCALE GENOMIC DNA]</scope>
    <source>
        <strain evidence="2 3">CBS 109695</strain>
    </source>
</reference>
<dbReference type="InterPro" id="IPR010684">
    <property type="entry name" value="RNA_pol_II_trans_fac_SIII_A"/>
</dbReference>
<feature type="compositionally biased region" description="Polar residues" evidence="1">
    <location>
        <begin position="260"/>
        <end position="271"/>
    </location>
</feature>